<name>A0A0D3KTE7_EMIH1</name>
<protein>
    <recommendedName>
        <fullName evidence="4">Glycosyltransferase 61 catalytic domain-containing protein</fullName>
    </recommendedName>
</protein>
<evidence type="ECO:0000256" key="2">
    <source>
        <dbReference type="ARBA" id="ARBA00022679"/>
    </source>
</evidence>
<dbReference type="InterPro" id="IPR007657">
    <property type="entry name" value="Glycosyltransferase_61"/>
</dbReference>
<keyword evidence="6" id="KW-1185">Reference proteome</keyword>
<dbReference type="Proteomes" id="UP000013827">
    <property type="component" value="Unassembled WGS sequence"/>
</dbReference>
<reference evidence="6" key="1">
    <citation type="journal article" date="2013" name="Nature">
        <title>Pan genome of the phytoplankton Emiliania underpins its global distribution.</title>
        <authorList>
            <person name="Read B.A."/>
            <person name="Kegel J."/>
            <person name="Klute M.J."/>
            <person name="Kuo A."/>
            <person name="Lefebvre S.C."/>
            <person name="Maumus F."/>
            <person name="Mayer C."/>
            <person name="Miller J."/>
            <person name="Monier A."/>
            <person name="Salamov A."/>
            <person name="Young J."/>
            <person name="Aguilar M."/>
            <person name="Claverie J.M."/>
            <person name="Frickenhaus S."/>
            <person name="Gonzalez K."/>
            <person name="Herman E.K."/>
            <person name="Lin Y.C."/>
            <person name="Napier J."/>
            <person name="Ogata H."/>
            <person name="Sarno A.F."/>
            <person name="Shmutz J."/>
            <person name="Schroeder D."/>
            <person name="de Vargas C."/>
            <person name="Verret F."/>
            <person name="von Dassow P."/>
            <person name="Valentin K."/>
            <person name="Van de Peer Y."/>
            <person name="Wheeler G."/>
            <person name="Dacks J.B."/>
            <person name="Delwiche C.F."/>
            <person name="Dyhrman S.T."/>
            <person name="Glockner G."/>
            <person name="John U."/>
            <person name="Richards T."/>
            <person name="Worden A.Z."/>
            <person name="Zhang X."/>
            <person name="Grigoriev I.V."/>
            <person name="Allen A.E."/>
            <person name="Bidle K."/>
            <person name="Borodovsky M."/>
            <person name="Bowler C."/>
            <person name="Brownlee C."/>
            <person name="Cock J.M."/>
            <person name="Elias M."/>
            <person name="Gladyshev V.N."/>
            <person name="Groth M."/>
            <person name="Guda C."/>
            <person name="Hadaegh A."/>
            <person name="Iglesias-Rodriguez M.D."/>
            <person name="Jenkins J."/>
            <person name="Jones B.M."/>
            <person name="Lawson T."/>
            <person name="Leese F."/>
            <person name="Lindquist E."/>
            <person name="Lobanov A."/>
            <person name="Lomsadze A."/>
            <person name="Malik S.B."/>
            <person name="Marsh M.E."/>
            <person name="Mackinder L."/>
            <person name="Mock T."/>
            <person name="Mueller-Roeber B."/>
            <person name="Pagarete A."/>
            <person name="Parker M."/>
            <person name="Probert I."/>
            <person name="Quesneville H."/>
            <person name="Raines C."/>
            <person name="Rensing S.A."/>
            <person name="Riano-Pachon D.M."/>
            <person name="Richier S."/>
            <person name="Rokitta S."/>
            <person name="Shiraiwa Y."/>
            <person name="Soanes D.M."/>
            <person name="van der Giezen M."/>
            <person name="Wahlund T.M."/>
            <person name="Williams B."/>
            <person name="Wilson W."/>
            <person name="Wolfe G."/>
            <person name="Wurch L.L."/>
        </authorList>
    </citation>
    <scope>NUCLEOTIDE SEQUENCE</scope>
</reference>
<dbReference type="KEGG" id="ehx:EMIHUDRAFT_223890"/>
<dbReference type="PaxDb" id="2903-EOD39032"/>
<accession>A0A0D3KTE7</accession>
<evidence type="ECO:0000259" key="4">
    <source>
        <dbReference type="Pfam" id="PF04577"/>
    </source>
</evidence>
<dbReference type="GO" id="GO:0016757">
    <property type="term" value="F:glycosyltransferase activity"/>
    <property type="evidence" value="ECO:0007669"/>
    <property type="project" value="UniProtKB-KW"/>
</dbReference>
<sequence>MPPPSACKRHPLYTESPGSSAALVAMLGRAADPQTSLSRLRRAEAPLAESPHSECVETGGKPTLGAGSRWFHYRSATNRTDPGPSDPGFCGFGGHKRERLLHSVGMRGGVWSAQSGSHHGGVLPCGEMHRYRLSRHDYCFAPSREYRTPPPEQTAWLRGLTLWASEKHTSNFNHFNRDLLFVSRALRLHREGGKEVGLPSSARLVVQDDEPLQAWSLEQLRALVPPELRAETLWVVGGTRKSSRRAQAAKLALSSARLPAARFVCFEAIAQKLHVYPGDRDDAAEVRRRALAHCGLSPGAARHVLLEERVGGSRRLNNSAALSRMLSRLASRMGLPLRRLSFSRLGYCEQVRVVSEAAIFVGVHGQGMTNAIFIPPQSLVVELFHTSQSVAVSTSRAGQDADVYLGHQPLAVARGMHYLAAAVATAPCSFSAWKFDAACPSHIDLSRLSAALSEYAALMASHVRTVAMPRPAWVDAALVWRDSSMSSARNRKK</sequence>
<dbReference type="PANTHER" id="PTHR20961">
    <property type="entry name" value="GLYCOSYLTRANSFERASE"/>
    <property type="match status" value="1"/>
</dbReference>
<keyword evidence="2" id="KW-0808">Transferase</keyword>
<evidence type="ECO:0000313" key="5">
    <source>
        <dbReference type="EnsemblProtists" id="EOD39032"/>
    </source>
</evidence>
<evidence type="ECO:0000256" key="1">
    <source>
        <dbReference type="ARBA" id="ARBA00022676"/>
    </source>
</evidence>
<dbReference type="InterPro" id="IPR049625">
    <property type="entry name" value="Glyco_transf_61_cat"/>
</dbReference>
<evidence type="ECO:0000256" key="3">
    <source>
        <dbReference type="ARBA" id="ARBA00023180"/>
    </source>
</evidence>
<evidence type="ECO:0000313" key="6">
    <source>
        <dbReference type="Proteomes" id="UP000013827"/>
    </source>
</evidence>
<dbReference type="Pfam" id="PF04577">
    <property type="entry name" value="Glyco_transf_61"/>
    <property type="match status" value="1"/>
</dbReference>
<organism evidence="5 6">
    <name type="scientific">Emiliania huxleyi (strain CCMP1516)</name>
    <dbReference type="NCBI Taxonomy" id="280463"/>
    <lineage>
        <taxon>Eukaryota</taxon>
        <taxon>Haptista</taxon>
        <taxon>Haptophyta</taxon>
        <taxon>Prymnesiophyceae</taxon>
        <taxon>Isochrysidales</taxon>
        <taxon>Noelaerhabdaceae</taxon>
        <taxon>Emiliania</taxon>
    </lineage>
</organism>
<dbReference type="HOGENOM" id="CLU_553695_0_0_1"/>
<feature type="domain" description="Glycosyltransferase 61 catalytic" evidence="4">
    <location>
        <begin position="277"/>
        <end position="381"/>
    </location>
</feature>
<dbReference type="AlphaFoldDB" id="A0A0D3KTE7"/>
<dbReference type="RefSeq" id="XP_005791461.1">
    <property type="nucleotide sequence ID" value="XM_005791404.1"/>
</dbReference>
<proteinExistence type="predicted"/>
<reference evidence="5" key="2">
    <citation type="submission" date="2024-10" db="UniProtKB">
        <authorList>
            <consortium name="EnsemblProtists"/>
        </authorList>
    </citation>
    <scope>IDENTIFICATION</scope>
</reference>
<keyword evidence="3" id="KW-0325">Glycoprotein</keyword>
<dbReference type="EnsemblProtists" id="EOD39032">
    <property type="protein sequence ID" value="EOD39032"/>
    <property type="gene ID" value="EMIHUDRAFT_223890"/>
</dbReference>
<dbReference type="GeneID" id="17284303"/>
<keyword evidence="1" id="KW-0328">Glycosyltransferase</keyword>